<gene>
    <name evidence="1" type="ORF">HA142_00560</name>
</gene>
<dbReference type="Proteomes" id="UP000666562">
    <property type="component" value="Unassembled WGS sequence"/>
</dbReference>
<dbReference type="AlphaFoldDB" id="A0A8I1X231"/>
<protein>
    <submittedName>
        <fullName evidence="1">Cytochrome B6</fullName>
    </submittedName>
</protein>
<evidence type="ECO:0000313" key="2">
    <source>
        <dbReference type="Proteomes" id="UP000666562"/>
    </source>
</evidence>
<organism evidence="1 2">
    <name type="scientific">Prochlorococcus marinus str. XMU1401</name>
    <dbReference type="NCBI Taxonomy" id="2052594"/>
    <lineage>
        <taxon>Bacteria</taxon>
        <taxon>Bacillati</taxon>
        <taxon>Cyanobacteriota</taxon>
        <taxon>Cyanophyceae</taxon>
        <taxon>Synechococcales</taxon>
        <taxon>Prochlorococcaceae</taxon>
        <taxon>Prochlorococcus</taxon>
    </lineage>
</organism>
<name>A0A8I1X231_PROMR</name>
<accession>A0A8I1X231</accession>
<comment type="caution">
    <text evidence="1">The sequence shown here is derived from an EMBL/GenBank/DDBJ whole genome shotgun (WGS) entry which is preliminary data.</text>
</comment>
<dbReference type="EMBL" id="JAAORC010000001">
    <property type="protein sequence ID" value="MBO8221999.1"/>
    <property type="molecule type" value="Genomic_DNA"/>
</dbReference>
<reference evidence="1" key="1">
    <citation type="submission" date="2020-03" db="EMBL/GenBank/DDBJ databases">
        <title>Genome differentiation and subclade ecological adaptation of Prochlorococcus HLII clade in the global ocean.</title>
        <authorList>
            <person name="Yan W."/>
            <person name="Fen X."/>
            <person name="Zhang W."/>
        </authorList>
    </citation>
    <scope>NUCLEOTIDE SEQUENCE</scope>
    <source>
        <strain evidence="1">XMU1401</strain>
    </source>
</reference>
<proteinExistence type="predicted"/>
<sequence>MNIIFYFAFIGFGFGAAFALDKLLRAVKLI</sequence>
<dbReference type="RefSeq" id="WP_011375671.1">
    <property type="nucleotide sequence ID" value="NZ_JAAORC010000001.1"/>
</dbReference>
<evidence type="ECO:0000313" key="1">
    <source>
        <dbReference type="EMBL" id="MBO8221999.1"/>
    </source>
</evidence>